<dbReference type="Proteomes" id="UP001141327">
    <property type="component" value="Unassembled WGS sequence"/>
</dbReference>
<accession>A0ABQ8UVT0</accession>
<keyword evidence="2" id="KW-1185">Reference proteome</keyword>
<evidence type="ECO:0000313" key="2">
    <source>
        <dbReference type="Proteomes" id="UP001141327"/>
    </source>
</evidence>
<dbReference type="SUPFAM" id="SSF55073">
    <property type="entry name" value="Nucleotide cyclase"/>
    <property type="match status" value="1"/>
</dbReference>
<dbReference type="EMBL" id="JAPMOS010000006">
    <property type="protein sequence ID" value="KAJ4461660.1"/>
    <property type="molecule type" value="Genomic_DNA"/>
</dbReference>
<gene>
    <name evidence="1" type="ORF">PAPYR_1775</name>
</gene>
<dbReference type="Gene3D" id="3.30.70.1230">
    <property type="entry name" value="Nucleotide cyclase"/>
    <property type="match status" value="1"/>
</dbReference>
<name>A0ABQ8UVT0_9EUKA</name>
<evidence type="ECO:0000313" key="1">
    <source>
        <dbReference type="EMBL" id="KAJ4461660.1"/>
    </source>
</evidence>
<sequence length="166" mass="17744">MRSYGARILVTEHTLAALGPLAGQFTARPVDCIIVKGKSRPVALYEVIDGDSELVARPKRELLPHFMSGLLAFAARRFGEAAGRFESCLQIADDRISRGGAADAGMAHDLSFSKVHPVSLTLGSLARLPCGAALPATVQLPVVIFATEVHELLAEADKRNHHQGQP</sequence>
<protein>
    <submittedName>
        <fullName evidence="1">Uncharacterized protein</fullName>
    </submittedName>
</protein>
<dbReference type="InterPro" id="IPR029787">
    <property type="entry name" value="Nucleotide_cyclase"/>
</dbReference>
<proteinExistence type="predicted"/>
<comment type="caution">
    <text evidence="1">The sequence shown here is derived from an EMBL/GenBank/DDBJ whole genome shotgun (WGS) entry which is preliminary data.</text>
</comment>
<reference evidence="1" key="1">
    <citation type="journal article" date="2022" name="bioRxiv">
        <title>Genomics of Preaxostyla Flagellates Illuminates Evolutionary Transitions and the Path Towards Mitochondrial Loss.</title>
        <authorList>
            <person name="Novak L.V.F."/>
            <person name="Treitli S.C."/>
            <person name="Pyrih J."/>
            <person name="Halakuc P."/>
            <person name="Pipaliya S.V."/>
            <person name="Vacek V."/>
            <person name="Brzon O."/>
            <person name="Soukal P."/>
            <person name="Eme L."/>
            <person name="Dacks J.B."/>
            <person name="Karnkowska A."/>
            <person name="Elias M."/>
            <person name="Hampl V."/>
        </authorList>
    </citation>
    <scope>NUCLEOTIDE SEQUENCE</scope>
    <source>
        <strain evidence="1">RCP-MX</strain>
    </source>
</reference>
<organism evidence="1 2">
    <name type="scientific">Paratrimastix pyriformis</name>
    <dbReference type="NCBI Taxonomy" id="342808"/>
    <lineage>
        <taxon>Eukaryota</taxon>
        <taxon>Metamonada</taxon>
        <taxon>Preaxostyla</taxon>
        <taxon>Paratrimastigidae</taxon>
        <taxon>Paratrimastix</taxon>
    </lineage>
</organism>